<dbReference type="Pfam" id="PF00078">
    <property type="entry name" value="RVT_1"/>
    <property type="match status" value="1"/>
</dbReference>
<protein>
    <submittedName>
        <fullName evidence="2">LINE-type retrotransposon LIb DNA, Insertion at the S11 site-like protein</fullName>
    </submittedName>
</protein>
<comment type="caution">
    <text evidence="2">The sequence shown here is derived from an EMBL/GenBank/DDBJ whole genome shotgun (WGS) entry which is preliminary data.</text>
</comment>
<evidence type="ECO:0000259" key="1">
    <source>
        <dbReference type="Pfam" id="PF00078"/>
    </source>
</evidence>
<dbReference type="InterPro" id="IPR000477">
    <property type="entry name" value="RT_dom"/>
</dbReference>
<evidence type="ECO:0000313" key="2">
    <source>
        <dbReference type="EMBL" id="KAA3460810.1"/>
    </source>
</evidence>
<proteinExistence type="predicted"/>
<evidence type="ECO:0000313" key="3">
    <source>
        <dbReference type="Proteomes" id="UP000325315"/>
    </source>
</evidence>
<name>A0A5B6URV5_9ROSI</name>
<dbReference type="AlphaFoldDB" id="A0A5B6URV5"/>
<dbReference type="Proteomes" id="UP000325315">
    <property type="component" value="Unassembled WGS sequence"/>
</dbReference>
<reference evidence="3" key="1">
    <citation type="journal article" date="2019" name="Plant Biotechnol. J.">
        <title>Genome sequencing of the Australian wild diploid species Gossypium australe highlights disease resistance and delayed gland morphogenesis.</title>
        <authorList>
            <person name="Cai Y."/>
            <person name="Cai X."/>
            <person name="Wang Q."/>
            <person name="Wang P."/>
            <person name="Zhang Y."/>
            <person name="Cai C."/>
            <person name="Xu Y."/>
            <person name="Wang K."/>
            <person name="Zhou Z."/>
            <person name="Wang C."/>
            <person name="Geng S."/>
            <person name="Li B."/>
            <person name="Dong Q."/>
            <person name="Hou Y."/>
            <person name="Wang H."/>
            <person name="Ai P."/>
            <person name="Liu Z."/>
            <person name="Yi F."/>
            <person name="Sun M."/>
            <person name="An G."/>
            <person name="Cheng J."/>
            <person name="Zhang Y."/>
            <person name="Shi Q."/>
            <person name="Xie Y."/>
            <person name="Shi X."/>
            <person name="Chang Y."/>
            <person name="Huang F."/>
            <person name="Chen Y."/>
            <person name="Hong S."/>
            <person name="Mi L."/>
            <person name="Sun Q."/>
            <person name="Zhang L."/>
            <person name="Zhou B."/>
            <person name="Peng R."/>
            <person name="Zhang X."/>
            <person name="Liu F."/>
        </authorList>
    </citation>
    <scope>NUCLEOTIDE SEQUENCE [LARGE SCALE GENOMIC DNA]</scope>
    <source>
        <strain evidence="3">cv. PA1801</strain>
    </source>
</reference>
<dbReference type="SUPFAM" id="SSF56219">
    <property type="entry name" value="DNase I-like"/>
    <property type="match status" value="1"/>
</dbReference>
<gene>
    <name evidence="2" type="ORF">EPI10_027435</name>
</gene>
<organism evidence="2 3">
    <name type="scientific">Gossypium australe</name>
    <dbReference type="NCBI Taxonomy" id="47621"/>
    <lineage>
        <taxon>Eukaryota</taxon>
        <taxon>Viridiplantae</taxon>
        <taxon>Streptophyta</taxon>
        <taxon>Embryophyta</taxon>
        <taxon>Tracheophyta</taxon>
        <taxon>Spermatophyta</taxon>
        <taxon>Magnoliopsida</taxon>
        <taxon>eudicotyledons</taxon>
        <taxon>Gunneridae</taxon>
        <taxon>Pentapetalae</taxon>
        <taxon>rosids</taxon>
        <taxon>malvids</taxon>
        <taxon>Malvales</taxon>
        <taxon>Malvaceae</taxon>
        <taxon>Malvoideae</taxon>
        <taxon>Gossypium</taxon>
    </lineage>
</organism>
<dbReference type="PANTHER" id="PTHR33710">
    <property type="entry name" value="BNAC02G09200D PROTEIN"/>
    <property type="match status" value="1"/>
</dbReference>
<dbReference type="OrthoDB" id="1001832at2759"/>
<feature type="domain" description="Reverse transcriptase" evidence="1">
    <location>
        <begin position="190"/>
        <end position="287"/>
    </location>
</feature>
<accession>A0A5B6URV5</accession>
<dbReference type="InterPro" id="IPR036691">
    <property type="entry name" value="Endo/exonu/phosph_ase_sf"/>
</dbReference>
<keyword evidence="3" id="KW-1185">Reference proteome</keyword>
<dbReference type="EMBL" id="SMMG02000009">
    <property type="protein sequence ID" value="KAA3460810.1"/>
    <property type="molecule type" value="Genomic_DNA"/>
</dbReference>
<sequence length="288" mass="32933">MRISEVLVLRVRDVVYLDFVDSCDLQDLGFSGLTFTWQRGGTFVRLDQALANDAWMTSFPQPLVSHLPHIKFDHQPIFLSTRPGLNMDKGRPFRFLADWTKHNNFSTFVKYKWNFASNMVDSLNKFTLMSKIRTMMSMVSWVPELITNEEIKRALFDMGPLKAPGSDGFHAHFFQSQWDLLGNDICNISMTAVGIPDSLRKVIMSAISSASMQILWNGVPTRKFKSTRGIRQGCPLSPYLFVLCIDWLGHFIRSDIDIGRWKPIQLSITGLLISHLFFADNLVIFCKA</sequence>
<dbReference type="PANTHER" id="PTHR33710:SF77">
    <property type="entry name" value="DNASE I-LIKE SUPERFAMILY PROTEIN"/>
    <property type="match status" value="1"/>
</dbReference>